<dbReference type="AlphaFoldDB" id="A0A951UR14"/>
<accession>A0A951UR14</accession>
<dbReference type="InterPro" id="IPR029261">
    <property type="entry name" value="Transposase_Znf"/>
</dbReference>
<dbReference type="Pfam" id="PF13542">
    <property type="entry name" value="HTH_Tnp_ISL3"/>
    <property type="match status" value="1"/>
</dbReference>
<proteinExistence type="predicted"/>
<gene>
    <name evidence="3" type="ORF">KME15_27850</name>
</gene>
<reference evidence="3" key="1">
    <citation type="submission" date="2021-05" db="EMBL/GenBank/DDBJ databases">
        <authorList>
            <person name="Pietrasiak N."/>
            <person name="Ward R."/>
            <person name="Stajich J.E."/>
            <person name="Kurbessoian T."/>
        </authorList>
    </citation>
    <scope>NUCLEOTIDE SEQUENCE</scope>
    <source>
        <strain evidence="3">UHER 2000/2452</strain>
    </source>
</reference>
<dbReference type="Pfam" id="PF14690">
    <property type="entry name" value="Zn_ribbon_ISL3"/>
    <property type="match status" value="1"/>
</dbReference>
<organism evidence="3 4">
    <name type="scientific">Drouetiella hepatica Uher 2000/2452</name>
    <dbReference type="NCBI Taxonomy" id="904376"/>
    <lineage>
        <taxon>Bacteria</taxon>
        <taxon>Bacillati</taxon>
        <taxon>Cyanobacteriota</taxon>
        <taxon>Cyanophyceae</taxon>
        <taxon>Oculatellales</taxon>
        <taxon>Oculatellaceae</taxon>
        <taxon>Drouetiella</taxon>
    </lineage>
</organism>
<comment type="caution">
    <text evidence="3">The sequence shown here is derived from an EMBL/GenBank/DDBJ whole genome shotgun (WGS) entry which is preliminary data.</text>
</comment>
<protein>
    <submittedName>
        <fullName evidence="3">Transposase family protein</fullName>
    </submittedName>
</protein>
<dbReference type="InterPro" id="IPR032877">
    <property type="entry name" value="Transposase_HTH"/>
</dbReference>
<feature type="domain" description="Transposase IS204/IS1001/IS1096/IS1165 helix-turn-helix" evidence="1">
    <location>
        <begin position="87"/>
        <end position="135"/>
    </location>
</feature>
<dbReference type="Proteomes" id="UP000757435">
    <property type="component" value="Unassembled WGS sequence"/>
</dbReference>
<name>A0A951UR14_9CYAN</name>
<evidence type="ECO:0000313" key="3">
    <source>
        <dbReference type="EMBL" id="MBW4662479.1"/>
    </source>
</evidence>
<evidence type="ECO:0000313" key="4">
    <source>
        <dbReference type="Proteomes" id="UP000757435"/>
    </source>
</evidence>
<feature type="domain" description="Transposase IS204/IS1001/IS1096/IS1165 zinc-finger" evidence="2">
    <location>
        <begin position="37"/>
        <end position="81"/>
    </location>
</feature>
<dbReference type="EMBL" id="JAHHHD010000079">
    <property type="protein sequence ID" value="MBW4662479.1"/>
    <property type="molecule type" value="Genomic_DNA"/>
</dbReference>
<reference evidence="3" key="2">
    <citation type="journal article" date="2022" name="Microbiol. Resour. Announc.">
        <title>Metagenome Sequencing to Explore Phylogenomics of Terrestrial Cyanobacteria.</title>
        <authorList>
            <person name="Ward R.D."/>
            <person name="Stajich J.E."/>
            <person name="Johansen J.R."/>
            <person name="Huntemann M."/>
            <person name="Clum A."/>
            <person name="Foster B."/>
            <person name="Foster B."/>
            <person name="Roux S."/>
            <person name="Palaniappan K."/>
            <person name="Varghese N."/>
            <person name="Mukherjee S."/>
            <person name="Reddy T.B.K."/>
            <person name="Daum C."/>
            <person name="Copeland A."/>
            <person name="Chen I.A."/>
            <person name="Ivanova N.N."/>
            <person name="Kyrpides N.C."/>
            <person name="Shapiro N."/>
            <person name="Eloe-Fadrosh E.A."/>
            <person name="Pietrasiak N."/>
        </authorList>
    </citation>
    <scope>NUCLEOTIDE SEQUENCE</scope>
    <source>
        <strain evidence="3">UHER 2000/2452</strain>
    </source>
</reference>
<sequence>MDFHLDTLLNLPDTTVESCLRQEQQVVMKLRFLLEKGNCPGCQQLSEDLHQNRPVLVRDLPVFGQPVQLQVPRRQFYCRPCQRYFTESLRFVDWERRYTQRYEDYIYQRVQAASIEQVSREENLSWDQVQGIFKHKFAQQKNQTGGQ</sequence>
<evidence type="ECO:0000259" key="2">
    <source>
        <dbReference type="Pfam" id="PF14690"/>
    </source>
</evidence>
<evidence type="ECO:0000259" key="1">
    <source>
        <dbReference type="Pfam" id="PF13542"/>
    </source>
</evidence>